<evidence type="ECO:0000256" key="6">
    <source>
        <dbReference type="HAMAP-Rule" id="MF_01023"/>
    </source>
</evidence>
<dbReference type="GO" id="GO:0004400">
    <property type="term" value="F:histidinol-phosphate transaminase activity"/>
    <property type="evidence" value="ECO:0007669"/>
    <property type="project" value="UniProtKB-UniRule"/>
</dbReference>
<dbReference type="InterPro" id="IPR015424">
    <property type="entry name" value="PyrdxlP-dep_Trfase"/>
</dbReference>
<keyword evidence="5 6" id="KW-0663">Pyridoxal phosphate</keyword>
<dbReference type="RefSeq" id="WP_158035547.1">
    <property type="nucleotide sequence ID" value="NZ_BAAAZV010000018.1"/>
</dbReference>
<dbReference type="AlphaFoldDB" id="A0A7C8BR04"/>
<keyword evidence="4 6" id="KW-0808">Transferase</keyword>
<evidence type="ECO:0000256" key="3">
    <source>
        <dbReference type="ARBA" id="ARBA00022576"/>
    </source>
</evidence>
<comment type="pathway">
    <text evidence="6">Amino-acid biosynthesis; L-histidine biosynthesis; L-histidine from 5-phospho-alpha-D-ribose 1-diphosphate: step 7/9.</text>
</comment>
<gene>
    <name evidence="6" type="primary">hisC</name>
    <name evidence="8" type="ORF">F8O02_01935</name>
</gene>
<dbReference type="InterPro" id="IPR015421">
    <property type="entry name" value="PyrdxlP-dep_Trfase_major"/>
</dbReference>
<dbReference type="SUPFAM" id="SSF53383">
    <property type="entry name" value="PLP-dependent transferases"/>
    <property type="match status" value="1"/>
</dbReference>
<evidence type="ECO:0000256" key="2">
    <source>
        <dbReference type="ARBA" id="ARBA00011738"/>
    </source>
</evidence>
<dbReference type="Gene3D" id="3.40.640.10">
    <property type="entry name" value="Type I PLP-dependent aspartate aminotransferase-like (Major domain)"/>
    <property type="match status" value="1"/>
</dbReference>
<comment type="subunit">
    <text evidence="2 6">Homodimer.</text>
</comment>
<feature type="domain" description="Aminotransferase class I/classII large" evidence="7">
    <location>
        <begin position="37"/>
        <end position="354"/>
    </location>
</feature>
<dbReference type="NCBIfam" id="NF002878">
    <property type="entry name" value="PRK03321.1"/>
    <property type="match status" value="1"/>
</dbReference>
<protein>
    <recommendedName>
        <fullName evidence="6">Histidinol-phosphate aminotransferase</fullName>
        <ecNumber evidence="6">2.6.1.9</ecNumber>
    </recommendedName>
    <alternativeName>
        <fullName evidence="6">Imidazole acetol-phosphate transaminase</fullName>
    </alternativeName>
</protein>
<dbReference type="PANTHER" id="PTHR43643:SF3">
    <property type="entry name" value="HISTIDINOL-PHOSPHATE AMINOTRANSFERASE"/>
    <property type="match status" value="1"/>
</dbReference>
<accession>A0A7C8BR04</accession>
<keyword evidence="9" id="KW-1185">Reference proteome</keyword>
<comment type="catalytic activity">
    <reaction evidence="6">
        <text>L-histidinol phosphate + 2-oxoglutarate = 3-(imidazol-4-yl)-2-oxopropyl phosphate + L-glutamate</text>
        <dbReference type="Rhea" id="RHEA:23744"/>
        <dbReference type="ChEBI" id="CHEBI:16810"/>
        <dbReference type="ChEBI" id="CHEBI:29985"/>
        <dbReference type="ChEBI" id="CHEBI:57766"/>
        <dbReference type="ChEBI" id="CHEBI:57980"/>
        <dbReference type="EC" id="2.6.1.9"/>
    </reaction>
</comment>
<dbReference type="InterPro" id="IPR015422">
    <property type="entry name" value="PyrdxlP-dep_Trfase_small"/>
</dbReference>
<dbReference type="Gene3D" id="3.90.1150.10">
    <property type="entry name" value="Aspartate Aminotransferase, domain 1"/>
    <property type="match status" value="1"/>
</dbReference>
<evidence type="ECO:0000313" key="8">
    <source>
        <dbReference type="EMBL" id="KAB1633709.1"/>
    </source>
</evidence>
<evidence type="ECO:0000313" key="9">
    <source>
        <dbReference type="Proteomes" id="UP000481339"/>
    </source>
</evidence>
<evidence type="ECO:0000259" key="7">
    <source>
        <dbReference type="Pfam" id="PF00155"/>
    </source>
</evidence>
<evidence type="ECO:0000256" key="1">
    <source>
        <dbReference type="ARBA" id="ARBA00001933"/>
    </source>
</evidence>
<keyword evidence="6" id="KW-0028">Amino-acid biosynthesis</keyword>
<dbReference type="Pfam" id="PF00155">
    <property type="entry name" value="Aminotran_1_2"/>
    <property type="match status" value="1"/>
</dbReference>
<dbReference type="EC" id="2.6.1.9" evidence="6"/>
<dbReference type="InterPro" id="IPR024892">
    <property type="entry name" value="ArAT"/>
</dbReference>
<dbReference type="InterPro" id="IPR005861">
    <property type="entry name" value="HisP_aminotrans"/>
</dbReference>
<keyword evidence="3 6" id="KW-0032">Aminotransferase</keyword>
<dbReference type="GO" id="GO:0030170">
    <property type="term" value="F:pyridoxal phosphate binding"/>
    <property type="evidence" value="ECO:0007669"/>
    <property type="project" value="InterPro"/>
</dbReference>
<dbReference type="UniPathway" id="UPA00031">
    <property type="reaction ID" value="UER00012"/>
</dbReference>
<proteinExistence type="inferred from homology"/>
<comment type="caution">
    <text evidence="8">The sequence shown here is derived from an EMBL/GenBank/DDBJ whole genome shotgun (WGS) entry which is preliminary data.</text>
</comment>
<comment type="similarity">
    <text evidence="6">Belongs to the class-II pyridoxal-phosphate-dependent aminotransferase family. Histidinol-phosphate aminotransferase subfamily.</text>
</comment>
<evidence type="ECO:0000256" key="4">
    <source>
        <dbReference type="ARBA" id="ARBA00022679"/>
    </source>
</evidence>
<keyword evidence="6" id="KW-0368">Histidine biosynthesis</keyword>
<feature type="modified residue" description="N6-(pyridoxal phosphate)lysine" evidence="6">
    <location>
        <position position="228"/>
    </location>
</feature>
<name>A0A7C8BR04_9MICO</name>
<dbReference type="InterPro" id="IPR004839">
    <property type="entry name" value="Aminotransferase_I/II_large"/>
</dbReference>
<dbReference type="InterPro" id="IPR001917">
    <property type="entry name" value="Aminotrans_II_pyridoxalP_BS"/>
</dbReference>
<dbReference type="OrthoDB" id="9809616at2"/>
<organism evidence="8 9">
    <name type="scientific">Pseudoclavibacter caeni</name>
    <dbReference type="NCBI Taxonomy" id="908846"/>
    <lineage>
        <taxon>Bacteria</taxon>
        <taxon>Bacillati</taxon>
        <taxon>Actinomycetota</taxon>
        <taxon>Actinomycetes</taxon>
        <taxon>Micrococcales</taxon>
        <taxon>Microbacteriaceae</taxon>
        <taxon>Pseudoclavibacter</taxon>
    </lineage>
</organism>
<dbReference type="GO" id="GO:0000105">
    <property type="term" value="P:L-histidine biosynthetic process"/>
    <property type="evidence" value="ECO:0007669"/>
    <property type="project" value="UniProtKB-UniRule"/>
</dbReference>
<dbReference type="Proteomes" id="UP000481339">
    <property type="component" value="Unassembled WGS sequence"/>
</dbReference>
<dbReference type="InterPro" id="IPR050106">
    <property type="entry name" value="HistidinolP_aminotransfase"/>
</dbReference>
<comment type="cofactor">
    <cofactor evidence="1 6">
        <name>pyridoxal 5'-phosphate</name>
        <dbReference type="ChEBI" id="CHEBI:597326"/>
    </cofactor>
</comment>
<sequence>MDDPRQQPSETAPIKLRPEIANAAVYQQGRPAPEGGFKLSSNETPFPPLPSVVAAIEGAAETINRYPDSAARGLVRRLAAMHHVDESQVAVGPGSIAVLRQLVTAVAVSGDEVVYAWRSFEGYPSVMTLNGPTSVQVPLGADGRHDLDAMLEAITDRTRAVLLCSPNNPTGTVLTHDEVERFVASAPSDVLIVIDEAYLEFVRDEDAVDGLALIADHRNVVTLRTLSKAYGLAGLRAGYAIGDPAVIAAVRASGLPFELTTVTIEAAKAALDARDELDERIETIVRRRNGIEAGLIDQGWHVTPSQGNFVWLPTGDDTLRAAEILERHGIIARVFPEGIRVTVGERESVEPLLTATAEIVRGLEV</sequence>
<dbReference type="CDD" id="cd00609">
    <property type="entry name" value="AAT_like"/>
    <property type="match status" value="1"/>
</dbReference>
<dbReference type="EMBL" id="WBKA01000001">
    <property type="protein sequence ID" value="KAB1633709.1"/>
    <property type="molecule type" value="Genomic_DNA"/>
</dbReference>
<reference evidence="8 9" key="1">
    <citation type="submission" date="2019-09" db="EMBL/GenBank/DDBJ databases">
        <title>Phylogeny of genus Pseudoclavibacter and closely related genus.</title>
        <authorList>
            <person name="Li Y."/>
        </authorList>
    </citation>
    <scope>NUCLEOTIDE SEQUENCE [LARGE SCALE GENOMIC DNA]</scope>
    <source>
        <strain evidence="8 9">JCM 16921</strain>
    </source>
</reference>
<dbReference type="PANTHER" id="PTHR43643">
    <property type="entry name" value="HISTIDINOL-PHOSPHATE AMINOTRANSFERASE 2"/>
    <property type="match status" value="1"/>
</dbReference>
<evidence type="ECO:0000256" key="5">
    <source>
        <dbReference type="ARBA" id="ARBA00022898"/>
    </source>
</evidence>
<dbReference type="PROSITE" id="PS00599">
    <property type="entry name" value="AA_TRANSFER_CLASS_2"/>
    <property type="match status" value="1"/>
</dbReference>
<dbReference type="HAMAP" id="MF_01023">
    <property type="entry name" value="HisC_aminotrans_2"/>
    <property type="match status" value="1"/>
</dbReference>